<organism evidence="1 2">
    <name type="scientific">Naganishia cerealis</name>
    <dbReference type="NCBI Taxonomy" id="610337"/>
    <lineage>
        <taxon>Eukaryota</taxon>
        <taxon>Fungi</taxon>
        <taxon>Dikarya</taxon>
        <taxon>Basidiomycota</taxon>
        <taxon>Agaricomycotina</taxon>
        <taxon>Tremellomycetes</taxon>
        <taxon>Filobasidiales</taxon>
        <taxon>Filobasidiaceae</taxon>
        <taxon>Naganishia</taxon>
    </lineage>
</organism>
<protein>
    <submittedName>
        <fullName evidence="1">Uncharacterized protein</fullName>
    </submittedName>
</protein>
<accession>A0ACC2W9E0</accession>
<proteinExistence type="predicted"/>
<comment type="caution">
    <text evidence="1">The sequence shown here is derived from an EMBL/GenBank/DDBJ whole genome shotgun (WGS) entry which is preliminary data.</text>
</comment>
<dbReference type="Proteomes" id="UP001241377">
    <property type="component" value="Unassembled WGS sequence"/>
</dbReference>
<name>A0ACC2W9E0_9TREE</name>
<evidence type="ECO:0000313" key="1">
    <source>
        <dbReference type="EMBL" id="KAJ9107819.1"/>
    </source>
</evidence>
<keyword evidence="2" id="KW-1185">Reference proteome</keyword>
<reference evidence="1" key="1">
    <citation type="submission" date="2023-04" db="EMBL/GenBank/DDBJ databases">
        <title>Draft Genome sequencing of Naganishia species isolated from polar environments using Oxford Nanopore Technology.</title>
        <authorList>
            <person name="Leo P."/>
            <person name="Venkateswaran K."/>
        </authorList>
    </citation>
    <scope>NUCLEOTIDE SEQUENCE</scope>
    <source>
        <strain evidence="1">MNA-CCFEE 5261</strain>
    </source>
</reference>
<sequence length="343" mass="38078">MRLPPVPPTYMHRHHLAAALARVSDPAFDAAELFYASHSQWPLARPSGERRNSSKVSPERIHIAVFDSSFNPPTRAHLAISLTSYPPPTDLSTLSSRATPTAISPPTDDEPYTARLLLLSARNVDKTLKPGDATFVQRVEMMRLQALDMEDKRSPRATAGERGDDPSNGNVAVAALNHPTFVGKSDILLRWLRQRFKTTTSTATPRPEPEVRLTFLIGTDTLMRLFIPKYYTPEPRLGSGMTAHLQKLFTTDGSDIVVAHRGATAQAREEEERFILSHESCVDLVTRGKLRFVRAGEVGAEEREMSSTRVRKALVARDEGEARLLMGTRVAEYVLGEGLYQVP</sequence>
<dbReference type="EMBL" id="JASBWR010000024">
    <property type="protein sequence ID" value="KAJ9107819.1"/>
    <property type="molecule type" value="Genomic_DNA"/>
</dbReference>
<gene>
    <name evidence="1" type="ORF">QFC19_002725</name>
</gene>
<evidence type="ECO:0000313" key="2">
    <source>
        <dbReference type="Proteomes" id="UP001241377"/>
    </source>
</evidence>